<sequence length="605" mass="66519">MVNSFVITEKDVREEEDSQRRVRKKVCSSHGDCSDFSKTAAKRMDDDLVVNISQSQSRERCAKDATAQRPLGLSTRIPKHLVALDENYLRRCLELVHRGVSKDKACNILVNLTSSPNFQCSVSAIGTGNVVQRHAGLWIIDSIVGSETINSKDKYQSPPFCHFGALGDDAKYMRSNPYDAKDSAGCHLTDSPNQQSVSSPIKMENEVPFREILSSGLDSKHKRLISVASTSSWSTDKSSSPGAAFSQGMLHCTWKVGMPHFVLSIDNQREILVADPVNVGSSRPVGSDWVYLFYSKRQASTEHVSRDNEPRLIGKMEVVTSILLCQENLKIVQTEFVLFGGWETFLQEGQTVGVKCKKNNKLAKKVANVFRPSQQSKQRRLSGKGGILDDYSPESGEDTHKDLVVPGGLSVPEHLLPPNLELAAIVVKNRMGDIQKEETGGWGLKFLKKNGVTRKINHPDACTSVCSDRDSSDGVVSVEVAVPAGLHGGPRTRHGGPSSLIERWKSGGQCDCGGWDLGCPLTLFKARSSNGHVLNIDRNVPDCKSFDLCIQGSEDCLPTLRMTDVRDGLYLIHFDSALSPLQSLSIAIARIHSQSRVLQSKLYRS</sequence>
<dbReference type="STRING" id="71139.A0A059B1X4"/>
<accession>A0A059B1X4</accession>
<dbReference type="KEGG" id="egr:104414434"/>
<dbReference type="AlphaFoldDB" id="A0A059B1X4"/>
<dbReference type="InParanoid" id="A0A059B1X4"/>
<dbReference type="Gramene" id="KCW60242">
    <property type="protein sequence ID" value="KCW60242"/>
    <property type="gene ID" value="EUGRSUZ_H02958"/>
</dbReference>
<dbReference type="eggNOG" id="ENOG502QSDE">
    <property type="taxonomic scope" value="Eukaryota"/>
</dbReference>
<dbReference type="PANTHER" id="PTHR31390">
    <property type="entry name" value="EXPRESSED PROTEIN"/>
    <property type="match status" value="1"/>
</dbReference>
<protein>
    <submittedName>
        <fullName evidence="1">Uncharacterized protein</fullName>
    </submittedName>
</protein>
<dbReference type="Pfam" id="PF12043">
    <property type="entry name" value="DUF3527"/>
    <property type="match status" value="1"/>
</dbReference>
<dbReference type="InterPro" id="IPR021916">
    <property type="entry name" value="DUF3527"/>
</dbReference>
<evidence type="ECO:0000313" key="1">
    <source>
        <dbReference type="EMBL" id="KCW60242.1"/>
    </source>
</evidence>
<dbReference type="EMBL" id="KK198760">
    <property type="protein sequence ID" value="KCW60242.1"/>
    <property type="molecule type" value="Genomic_DNA"/>
</dbReference>
<organism evidence="1">
    <name type="scientific">Eucalyptus grandis</name>
    <name type="common">Flooded gum</name>
    <dbReference type="NCBI Taxonomy" id="71139"/>
    <lineage>
        <taxon>Eukaryota</taxon>
        <taxon>Viridiplantae</taxon>
        <taxon>Streptophyta</taxon>
        <taxon>Embryophyta</taxon>
        <taxon>Tracheophyta</taxon>
        <taxon>Spermatophyta</taxon>
        <taxon>Magnoliopsida</taxon>
        <taxon>eudicotyledons</taxon>
        <taxon>Gunneridae</taxon>
        <taxon>Pentapetalae</taxon>
        <taxon>rosids</taxon>
        <taxon>malvids</taxon>
        <taxon>Myrtales</taxon>
        <taxon>Myrtaceae</taxon>
        <taxon>Myrtoideae</taxon>
        <taxon>Eucalypteae</taxon>
        <taxon>Eucalyptus</taxon>
    </lineage>
</organism>
<name>A0A059B1X4_EUCGR</name>
<dbReference type="OMA" id="ENFRVME"/>
<dbReference type="FunCoup" id="A0A059B1X4">
    <property type="interactions" value="1446"/>
</dbReference>
<dbReference type="OrthoDB" id="767438at2759"/>
<proteinExistence type="predicted"/>
<dbReference type="PANTHER" id="PTHR31390:SF2">
    <property type="entry name" value="EXPRESSED PROTEIN"/>
    <property type="match status" value="1"/>
</dbReference>
<gene>
    <name evidence="1" type="ORF">EUGRSUZ_H02958</name>
</gene>
<reference evidence="1" key="1">
    <citation type="submission" date="2013-07" db="EMBL/GenBank/DDBJ databases">
        <title>The genome of Eucalyptus grandis.</title>
        <authorList>
            <person name="Schmutz J."/>
            <person name="Hayes R."/>
            <person name="Myburg A."/>
            <person name="Tuskan G."/>
            <person name="Grattapaglia D."/>
            <person name="Rokhsar D.S."/>
        </authorList>
    </citation>
    <scope>NUCLEOTIDE SEQUENCE</scope>
    <source>
        <tissue evidence="1">Leaf extractions</tissue>
    </source>
</reference>